<accession>A0A3D9H0N0</accession>
<reference evidence="2 3" key="1">
    <citation type="submission" date="2018-07" db="EMBL/GenBank/DDBJ databases">
        <title>Genomic Encyclopedia of Type Strains, Phase III (KMG-III): the genomes of soil and plant-associated and newly described type strains.</title>
        <authorList>
            <person name="Whitman W."/>
        </authorList>
    </citation>
    <scope>NUCLEOTIDE SEQUENCE [LARGE SCALE GENOMIC DNA]</scope>
    <source>
        <strain evidence="2 3">CECT 8488</strain>
    </source>
</reference>
<dbReference type="AlphaFoldDB" id="A0A3D9H0N0"/>
<dbReference type="Pfam" id="PF13683">
    <property type="entry name" value="rve_3"/>
    <property type="match status" value="1"/>
</dbReference>
<protein>
    <submittedName>
        <fullName evidence="2">Integrase-like protein</fullName>
    </submittedName>
</protein>
<proteinExistence type="predicted"/>
<dbReference type="GO" id="GO:0015074">
    <property type="term" value="P:DNA integration"/>
    <property type="evidence" value="ECO:0007669"/>
    <property type="project" value="InterPro"/>
</dbReference>
<keyword evidence="3" id="KW-1185">Reference proteome</keyword>
<dbReference type="InterPro" id="IPR012337">
    <property type="entry name" value="RNaseH-like_sf"/>
</dbReference>
<gene>
    <name evidence="2" type="ORF">DFP90_1463</name>
</gene>
<sequence length="80" mass="9198">MDNIFIERLWRSLKYECIYLHAFNGGAEVRAGIRRWVDFYNRLRPHGTHAGNTPREVYHGCLPLSGPGYRPVLQAADRAA</sequence>
<evidence type="ECO:0000259" key="1">
    <source>
        <dbReference type="Pfam" id="PF13683"/>
    </source>
</evidence>
<feature type="domain" description="Integrase catalytic" evidence="1">
    <location>
        <begin position="1"/>
        <end position="54"/>
    </location>
</feature>
<dbReference type="SUPFAM" id="SSF53098">
    <property type="entry name" value="Ribonuclease H-like"/>
    <property type="match status" value="1"/>
</dbReference>
<dbReference type="InterPro" id="IPR001584">
    <property type="entry name" value="Integrase_cat-core"/>
</dbReference>
<dbReference type="Proteomes" id="UP000256845">
    <property type="component" value="Unassembled WGS sequence"/>
</dbReference>
<organism evidence="2 3">
    <name type="scientific">Aestuariispira insulae</name>
    <dbReference type="NCBI Taxonomy" id="1461337"/>
    <lineage>
        <taxon>Bacteria</taxon>
        <taxon>Pseudomonadati</taxon>
        <taxon>Pseudomonadota</taxon>
        <taxon>Alphaproteobacteria</taxon>
        <taxon>Rhodospirillales</taxon>
        <taxon>Kiloniellaceae</taxon>
        <taxon>Aestuariispira</taxon>
    </lineage>
</organism>
<dbReference type="EMBL" id="QRDW01000046">
    <property type="protein sequence ID" value="RED43064.1"/>
    <property type="molecule type" value="Genomic_DNA"/>
</dbReference>
<evidence type="ECO:0000313" key="2">
    <source>
        <dbReference type="EMBL" id="RED43064.1"/>
    </source>
</evidence>
<comment type="caution">
    <text evidence="2">The sequence shown here is derived from an EMBL/GenBank/DDBJ whole genome shotgun (WGS) entry which is preliminary data.</text>
</comment>
<evidence type="ECO:0000313" key="3">
    <source>
        <dbReference type="Proteomes" id="UP000256845"/>
    </source>
</evidence>
<name>A0A3D9H0N0_9PROT</name>